<feature type="transmembrane region" description="Helical" evidence="13">
    <location>
        <begin position="93"/>
        <end position="113"/>
    </location>
</feature>
<dbReference type="Pfam" id="PF06736">
    <property type="entry name" value="TMEM175"/>
    <property type="match status" value="1"/>
</dbReference>
<evidence type="ECO:0000256" key="12">
    <source>
        <dbReference type="ARBA" id="ARBA00034430"/>
    </source>
</evidence>
<comment type="caution">
    <text evidence="14">The sequence shown here is derived from an EMBL/GenBank/DDBJ whole genome shotgun (WGS) entry which is preliminary data.</text>
</comment>
<evidence type="ECO:0000256" key="11">
    <source>
        <dbReference type="ARBA" id="ARBA00023303"/>
    </source>
</evidence>
<keyword evidence="15" id="KW-1185">Reference proteome</keyword>
<evidence type="ECO:0000256" key="3">
    <source>
        <dbReference type="ARBA" id="ARBA00022448"/>
    </source>
</evidence>
<proteinExistence type="inferred from homology"/>
<reference evidence="14" key="1">
    <citation type="submission" date="2021-01" db="EMBL/GenBank/DDBJ databases">
        <title>Whole genome shotgun sequence of Planosporangium mesophilum NBRC 109066.</title>
        <authorList>
            <person name="Komaki H."/>
            <person name="Tamura T."/>
        </authorList>
    </citation>
    <scope>NUCLEOTIDE SEQUENCE</scope>
    <source>
        <strain evidence="14">NBRC 109066</strain>
    </source>
</reference>
<keyword evidence="10 13" id="KW-0472">Membrane</keyword>
<dbReference type="Proteomes" id="UP000599074">
    <property type="component" value="Unassembled WGS sequence"/>
</dbReference>
<feature type="transmembrane region" description="Helical" evidence="13">
    <location>
        <begin position="173"/>
        <end position="202"/>
    </location>
</feature>
<dbReference type="RefSeq" id="WP_168114173.1">
    <property type="nucleotide sequence ID" value="NZ_BOON01000031.1"/>
</dbReference>
<keyword evidence="11" id="KW-0407">Ion channel</keyword>
<evidence type="ECO:0000256" key="9">
    <source>
        <dbReference type="ARBA" id="ARBA00023065"/>
    </source>
</evidence>
<dbReference type="GO" id="GO:0016020">
    <property type="term" value="C:membrane"/>
    <property type="evidence" value="ECO:0007669"/>
    <property type="project" value="UniProtKB-SubCell"/>
</dbReference>
<dbReference type="GO" id="GO:0015252">
    <property type="term" value="F:proton channel activity"/>
    <property type="evidence" value="ECO:0007669"/>
    <property type="project" value="InterPro"/>
</dbReference>
<sequence>MTGIDEQYVLSTDTRRAEAFSDGVLAIVITLLVLDLRTPSVPPGHLLEGLLAQWPAYLAYVTSYIYVAVVWLNHKAAFKRVVHVDRGLHWANLGVLFTTALLPFPTAVLSRTVLEENPTDIRTAVALYALVGALVCAAWLALFQHLSTHPILLAEGVEAEFFAKERIRAWAGIALYIVAGIIGALIAPPIALAIFLAVPAFYGLTSSGLYSMPAVARAVDDDSGER</sequence>
<comment type="subcellular location">
    <subcellularLocation>
        <location evidence="1">Membrane</location>
        <topology evidence="1">Multi-pass membrane protein</topology>
    </subcellularLocation>
</comment>
<gene>
    <name evidence="14" type="ORF">Pme01_34220</name>
</gene>
<evidence type="ECO:0000313" key="14">
    <source>
        <dbReference type="EMBL" id="GII23825.1"/>
    </source>
</evidence>
<evidence type="ECO:0008006" key="16">
    <source>
        <dbReference type="Google" id="ProtNLM"/>
    </source>
</evidence>
<evidence type="ECO:0000313" key="15">
    <source>
        <dbReference type="Proteomes" id="UP000599074"/>
    </source>
</evidence>
<evidence type="ECO:0000256" key="2">
    <source>
        <dbReference type="ARBA" id="ARBA00006920"/>
    </source>
</evidence>
<evidence type="ECO:0000256" key="4">
    <source>
        <dbReference type="ARBA" id="ARBA00022538"/>
    </source>
</evidence>
<keyword evidence="3" id="KW-0813">Transport</keyword>
<feature type="transmembrane region" description="Helical" evidence="13">
    <location>
        <begin position="125"/>
        <end position="143"/>
    </location>
</feature>
<organism evidence="14 15">
    <name type="scientific">Planosporangium mesophilum</name>
    <dbReference type="NCBI Taxonomy" id="689768"/>
    <lineage>
        <taxon>Bacteria</taxon>
        <taxon>Bacillati</taxon>
        <taxon>Actinomycetota</taxon>
        <taxon>Actinomycetes</taxon>
        <taxon>Micromonosporales</taxon>
        <taxon>Micromonosporaceae</taxon>
        <taxon>Planosporangium</taxon>
    </lineage>
</organism>
<keyword evidence="9" id="KW-0406">Ion transport</keyword>
<feature type="transmembrane region" description="Helical" evidence="13">
    <location>
        <begin position="17"/>
        <end position="34"/>
    </location>
</feature>
<evidence type="ECO:0000256" key="8">
    <source>
        <dbReference type="ARBA" id="ARBA00022989"/>
    </source>
</evidence>
<protein>
    <recommendedName>
        <fullName evidence="16">DUF1211 domain-containing protein</fullName>
    </recommendedName>
</protein>
<keyword evidence="5 13" id="KW-0812">Transmembrane</keyword>
<name>A0A8J3X0X3_9ACTN</name>
<dbReference type="PANTHER" id="PTHR31462">
    <property type="entry name" value="ENDOSOMAL/LYSOSOMAL POTASSIUM CHANNEL TMEM175"/>
    <property type="match status" value="1"/>
</dbReference>
<evidence type="ECO:0000256" key="5">
    <source>
        <dbReference type="ARBA" id="ARBA00022692"/>
    </source>
</evidence>
<comment type="similarity">
    <text evidence="2">Belongs to the TMEM175 family.</text>
</comment>
<dbReference type="AlphaFoldDB" id="A0A8J3X0X3"/>
<comment type="catalytic activity">
    <reaction evidence="12">
        <text>K(+)(in) = K(+)(out)</text>
        <dbReference type="Rhea" id="RHEA:29463"/>
        <dbReference type="ChEBI" id="CHEBI:29103"/>
    </reaction>
</comment>
<accession>A0A8J3X0X3</accession>
<dbReference type="EMBL" id="BOON01000031">
    <property type="protein sequence ID" value="GII23825.1"/>
    <property type="molecule type" value="Genomic_DNA"/>
</dbReference>
<evidence type="ECO:0000256" key="7">
    <source>
        <dbReference type="ARBA" id="ARBA00022958"/>
    </source>
</evidence>
<keyword evidence="6" id="KW-0631">Potassium channel</keyword>
<keyword evidence="8 13" id="KW-1133">Transmembrane helix</keyword>
<evidence type="ECO:0000256" key="6">
    <source>
        <dbReference type="ARBA" id="ARBA00022826"/>
    </source>
</evidence>
<dbReference type="GO" id="GO:0005267">
    <property type="term" value="F:potassium channel activity"/>
    <property type="evidence" value="ECO:0007669"/>
    <property type="project" value="UniProtKB-KW"/>
</dbReference>
<evidence type="ECO:0000256" key="10">
    <source>
        <dbReference type="ARBA" id="ARBA00023136"/>
    </source>
</evidence>
<feature type="transmembrane region" description="Helical" evidence="13">
    <location>
        <begin position="54"/>
        <end position="72"/>
    </location>
</feature>
<evidence type="ECO:0000256" key="1">
    <source>
        <dbReference type="ARBA" id="ARBA00004141"/>
    </source>
</evidence>
<keyword evidence="7" id="KW-0630">Potassium</keyword>
<dbReference type="InterPro" id="IPR010617">
    <property type="entry name" value="TMEM175-like"/>
</dbReference>
<evidence type="ECO:0000256" key="13">
    <source>
        <dbReference type="SAM" id="Phobius"/>
    </source>
</evidence>
<keyword evidence="4" id="KW-0633">Potassium transport</keyword>
<dbReference type="PANTHER" id="PTHR31462:SF5">
    <property type="entry name" value="ENDOSOMAL_LYSOSOMAL PROTON CHANNEL TMEM175"/>
    <property type="match status" value="1"/>
</dbReference>